<feature type="domain" description="Type I restriction modification DNA specificity" evidence="4">
    <location>
        <begin position="62"/>
        <end position="171"/>
    </location>
</feature>
<reference evidence="5 6" key="1">
    <citation type="submission" date="2021-10" db="EMBL/GenBank/DDBJ databases">
        <title>Collection of gut derived symbiotic bacterial strains cultured from healthy donors.</title>
        <authorList>
            <person name="Lin H."/>
            <person name="Littmann E."/>
            <person name="Kohout C."/>
            <person name="Pamer E.G."/>
        </authorList>
    </citation>
    <scope>NUCLEOTIDE SEQUENCE [LARGE SCALE GENOMIC DNA]</scope>
    <source>
        <strain evidence="5 6">DFI.1.165</strain>
    </source>
</reference>
<dbReference type="CDD" id="cd17243">
    <property type="entry name" value="RMtype1_S_AchA6I-TRD2-CR2_like"/>
    <property type="match status" value="1"/>
</dbReference>
<evidence type="ECO:0000256" key="1">
    <source>
        <dbReference type="ARBA" id="ARBA00010923"/>
    </source>
</evidence>
<name>A0ABS8DJS5_9FIRM</name>
<dbReference type="EMBL" id="JAJCIS010000013">
    <property type="protein sequence ID" value="MCB7388646.1"/>
    <property type="molecule type" value="Genomic_DNA"/>
</dbReference>
<evidence type="ECO:0000256" key="3">
    <source>
        <dbReference type="ARBA" id="ARBA00023125"/>
    </source>
</evidence>
<dbReference type="Proteomes" id="UP001299546">
    <property type="component" value="Unassembled WGS sequence"/>
</dbReference>
<dbReference type="Gene3D" id="3.90.220.20">
    <property type="entry name" value="DNA methylase specificity domains"/>
    <property type="match status" value="2"/>
</dbReference>
<keyword evidence="3" id="KW-0238">DNA-binding</keyword>
<keyword evidence="6" id="KW-1185">Reference proteome</keyword>
<protein>
    <submittedName>
        <fullName evidence="5">Restriction endonuclease subunit S</fullName>
        <ecNumber evidence="5">3.1.21.-</ecNumber>
    </submittedName>
</protein>
<dbReference type="SUPFAM" id="SSF116734">
    <property type="entry name" value="DNA methylase specificity domain"/>
    <property type="match status" value="2"/>
</dbReference>
<keyword evidence="2" id="KW-0680">Restriction system</keyword>
<comment type="similarity">
    <text evidence="1">Belongs to the type-I restriction system S methylase family.</text>
</comment>
<evidence type="ECO:0000313" key="6">
    <source>
        <dbReference type="Proteomes" id="UP001299546"/>
    </source>
</evidence>
<evidence type="ECO:0000256" key="2">
    <source>
        <dbReference type="ARBA" id="ARBA00022747"/>
    </source>
</evidence>
<feature type="domain" description="Type I restriction modification DNA specificity" evidence="4">
    <location>
        <begin position="191"/>
        <end position="331"/>
    </location>
</feature>
<dbReference type="PANTHER" id="PTHR30408:SF12">
    <property type="entry name" value="TYPE I RESTRICTION ENZYME MJAVIII SPECIFICITY SUBUNIT"/>
    <property type="match status" value="1"/>
</dbReference>
<organism evidence="5 6">
    <name type="scientific">Bariatricus massiliensis</name>
    <dbReference type="NCBI Taxonomy" id="1745713"/>
    <lineage>
        <taxon>Bacteria</taxon>
        <taxon>Bacillati</taxon>
        <taxon>Bacillota</taxon>
        <taxon>Clostridia</taxon>
        <taxon>Lachnospirales</taxon>
        <taxon>Lachnospiraceae</taxon>
        <taxon>Bariatricus</taxon>
    </lineage>
</organism>
<dbReference type="InterPro" id="IPR000055">
    <property type="entry name" value="Restrct_endonuc_typeI_TRD"/>
</dbReference>
<accession>A0ABS8DJS5</accession>
<dbReference type="GO" id="GO:0004519">
    <property type="term" value="F:endonuclease activity"/>
    <property type="evidence" value="ECO:0007669"/>
    <property type="project" value="UniProtKB-KW"/>
</dbReference>
<keyword evidence="5" id="KW-0255">Endonuclease</keyword>
<dbReference type="InterPro" id="IPR052021">
    <property type="entry name" value="Type-I_RS_S_subunit"/>
</dbReference>
<dbReference type="GO" id="GO:0016787">
    <property type="term" value="F:hydrolase activity"/>
    <property type="evidence" value="ECO:0007669"/>
    <property type="project" value="UniProtKB-KW"/>
</dbReference>
<keyword evidence="5" id="KW-0378">Hydrolase</keyword>
<dbReference type="RefSeq" id="WP_227183718.1">
    <property type="nucleotide sequence ID" value="NZ_JAJCIR010000013.1"/>
</dbReference>
<evidence type="ECO:0000313" key="5">
    <source>
        <dbReference type="EMBL" id="MCB7388646.1"/>
    </source>
</evidence>
<dbReference type="EC" id="3.1.21.-" evidence="5"/>
<dbReference type="Pfam" id="PF01420">
    <property type="entry name" value="Methylase_S"/>
    <property type="match status" value="2"/>
</dbReference>
<proteinExistence type="inferred from homology"/>
<dbReference type="InterPro" id="IPR044946">
    <property type="entry name" value="Restrct_endonuc_typeI_TRD_sf"/>
</dbReference>
<keyword evidence="5" id="KW-0540">Nuclease</keyword>
<sequence>MEKGYEILGNYIRLVDERNKNLAVTKLLGVSISKKFIPSIANIVGTDLSNYKIVRTGQFAYGPVTSRNGEKISIAYLDEEDCIISSSYTVFEVENKEELDPEYLMLWFSRPEFDRYARYKSHGSVREIFDWNELCMVELPVPDIEKQRKIVKAYKTITDRIDLKQKINDNLINTTDTIFFKVFLENKPTATISFTDIVQLMGGGTPKTDEDSFWNGNILFFTPKDISRSPFCISTEKHLTNEGLNNCSSRLYPPYTTFVTCRGTVGNLALAGVPMAMNQSCYALKGKNDFPALFVFSFTRYVIATMKKKASGAVFSALVTRDFEMEKVFEPNFEDAILFEKRVEPLFAQILANTNEIQQLLDLQNALLTQLSSR</sequence>
<gene>
    <name evidence="5" type="ORF">LIZ65_15265</name>
</gene>
<evidence type="ECO:0000259" key="4">
    <source>
        <dbReference type="Pfam" id="PF01420"/>
    </source>
</evidence>
<dbReference type="PANTHER" id="PTHR30408">
    <property type="entry name" value="TYPE-1 RESTRICTION ENZYME ECOKI SPECIFICITY PROTEIN"/>
    <property type="match status" value="1"/>
</dbReference>
<comment type="caution">
    <text evidence="5">The sequence shown here is derived from an EMBL/GenBank/DDBJ whole genome shotgun (WGS) entry which is preliminary data.</text>
</comment>